<feature type="compositionally biased region" description="Polar residues" evidence="2">
    <location>
        <begin position="120"/>
        <end position="133"/>
    </location>
</feature>
<keyword evidence="1" id="KW-0418">Kinase</keyword>
<feature type="region of interest" description="Disordered" evidence="2">
    <location>
        <begin position="239"/>
        <end position="312"/>
    </location>
</feature>
<dbReference type="InParanoid" id="A0A7M7K9E0"/>
<sequence>MVGKSRSVAVGLAAPCACVLLQLQPLLILPLVQLLFWCYSKRCPVGRCWCYRGLDFQRNRQSVSGFRRRSFRYSSAFLRKFGYLFRNSARDSEAGKHRTKSKDKETFRGRERSPADQRDSAQVSGSWRRNWQGASGGDTEDTKPRADILLSRQDDSPDGNPVSFRSDDRTTGDWNASSSAIRCIGRDSSAEGSTKADKVEAAGAGWVDSSCRFDGAAGDGGVDSGLVVVIEGAGRAMDSEVSSSTGTPFRGRRLPGPLDTSTLGTSTPSHMSQSEAKTPTTSTTAPLTPVGERGPVHGGTGERGMRPGEKEKLGHRRIDDEGKVTFKKIHSSTIIESIQLGIGYAVGSLASKPERDLLMQDFAMVDNLDFPREGGSMSPAHHHDSFKFKAYSPVAFRYFRDLFQIPPGDFLLSLCNEPMRELSNPGASGSLFYVTADDEFIIKTVAHVEADFLQSLLPGYYMNLHQNPRTLLPKFFGLYCYIASGKNVRVIVMNNLLPSSVRMHQKYDLKGSTYKRKASKAERQKKSPTFKDLDFMEHHPEGILLDAQTYDALINTIQRDCRVLESFKIMDYSLLLGIHNIDQAAREAEAAETTTAADGAFARALASTTNAMTTTTTTTAAASVNIPRSRSMNRGRLAAFSTAIESIDHDDNSPPGGIPATNSKGERLLLFIGIIDILQSYRLRKKLEHSWKALLHDGDTVSVHRPGFYAKRFQEFMSQKVFKRMASPLKHTPSKRNPKLLTVVRRVMQEKHDMHSDSQAVSVDALQTQQQKGSMAPPSTPVPHPANKDVTNLSGDSAKEQRMEELDGITSGHVIMNVAQSGYYGAGDVRSEIRTETTEDNKGDRDGMTRTGTHADVIEKTETANNGGAITTMTVTKVSTVQPSKETTKM</sequence>
<dbReference type="InterPro" id="IPR027483">
    <property type="entry name" value="PInositol-4-P-4/5-kinase_C_sf"/>
</dbReference>
<feature type="region of interest" description="Disordered" evidence="2">
    <location>
        <begin position="94"/>
        <end position="176"/>
    </location>
</feature>
<dbReference type="InterPro" id="IPR027484">
    <property type="entry name" value="PInositol-4-P-5-kinase_N"/>
</dbReference>
<dbReference type="PANTHER" id="PTHR23086">
    <property type="entry name" value="PHOSPHATIDYLINOSITOL-4-PHOSPHATE 5-KINASE"/>
    <property type="match status" value="1"/>
</dbReference>
<dbReference type="InterPro" id="IPR023610">
    <property type="entry name" value="PInositol-4/5-P-5/4-kinase"/>
</dbReference>
<keyword evidence="1" id="KW-0067">ATP-binding</keyword>
<evidence type="ECO:0000259" key="3">
    <source>
        <dbReference type="PROSITE" id="PS51455"/>
    </source>
</evidence>
<evidence type="ECO:0000256" key="2">
    <source>
        <dbReference type="SAM" id="MobiDB-lite"/>
    </source>
</evidence>
<evidence type="ECO:0000313" key="5">
    <source>
        <dbReference type="Proteomes" id="UP000594260"/>
    </source>
</evidence>
<dbReference type="OrthoDB" id="70770at2759"/>
<dbReference type="GO" id="GO:0046854">
    <property type="term" value="P:phosphatidylinositol phosphate biosynthetic process"/>
    <property type="evidence" value="ECO:0007669"/>
    <property type="project" value="TreeGrafter"/>
</dbReference>
<dbReference type="SMART" id="SM00330">
    <property type="entry name" value="PIPKc"/>
    <property type="match status" value="1"/>
</dbReference>
<dbReference type="FunCoup" id="A0A7M7K9E0">
    <property type="interactions" value="810"/>
</dbReference>
<dbReference type="RefSeq" id="XP_022662367.1">
    <property type="nucleotide sequence ID" value="XM_022806632.1"/>
</dbReference>
<protein>
    <recommendedName>
        <fullName evidence="3">PIPK domain-containing protein</fullName>
    </recommendedName>
</protein>
<dbReference type="GO" id="GO:0016308">
    <property type="term" value="F:1-phosphatidylinositol-4-phosphate 5-kinase activity"/>
    <property type="evidence" value="ECO:0007669"/>
    <property type="project" value="TreeGrafter"/>
</dbReference>
<dbReference type="KEGG" id="vde:111250826"/>
<dbReference type="GO" id="GO:0005524">
    <property type="term" value="F:ATP binding"/>
    <property type="evidence" value="ECO:0007669"/>
    <property type="project" value="UniProtKB-UniRule"/>
</dbReference>
<dbReference type="GO" id="GO:0005886">
    <property type="term" value="C:plasma membrane"/>
    <property type="evidence" value="ECO:0007669"/>
    <property type="project" value="TreeGrafter"/>
</dbReference>
<dbReference type="CDD" id="cd17301">
    <property type="entry name" value="PIPKc_PIP5KI"/>
    <property type="match status" value="1"/>
</dbReference>
<proteinExistence type="predicted"/>
<accession>A0A7M7K9E0</accession>
<organism evidence="4 5">
    <name type="scientific">Varroa destructor</name>
    <name type="common">Honeybee mite</name>
    <dbReference type="NCBI Taxonomy" id="109461"/>
    <lineage>
        <taxon>Eukaryota</taxon>
        <taxon>Metazoa</taxon>
        <taxon>Ecdysozoa</taxon>
        <taxon>Arthropoda</taxon>
        <taxon>Chelicerata</taxon>
        <taxon>Arachnida</taxon>
        <taxon>Acari</taxon>
        <taxon>Parasitiformes</taxon>
        <taxon>Mesostigmata</taxon>
        <taxon>Gamasina</taxon>
        <taxon>Dermanyssoidea</taxon>
        <taxon>Varroidae</taxon>
        <taxon>Varroa</taxon>
    </lineage>
</organism>
<feature type="compositionally biased region" description="Polar residues" evidence="2">
    <location>
        <begin position="259"/>
        <end position="277"/>
    </location>
</feature>
<evidence type="ECO:0000313" key="4">
    <source>
        <dbReference type="EnsemblMetazoa" id="XP_022662367"/>
    </source>
</evidence>
<feature type="compositionally biased region" description="Basic and acidic residues" evidence="2">
    <location>
        <begin position="94"/>
        <end position="119"/>
    </location>
</feature>
<dbReference type="PANTHER" id="PTHR23086:SF101">
    <property type="entry name" value="LP03320P-RELATED"/>
    <property type="match status" value="1"/>
</dbReference>
<dbReference type="Proteomes" id="UP000594260">
    <property type="component" value="Unplaced"/>
</dbReference>
<dbReference type="Pfam" id="PF01504">
    <property type="entry name" value="PIP5K"/>
    <property type="match status" value="1"/>
</dbReference>
<dbReference type="InterPro" id="IPR002498">
    <property type="entry name" value="PInositol-4-P-4/5-kinase_core"/>
</dbReference>
<dbReference type="PROSITE" id="PS51455">
    <property type="entry name" value="PIPK"/>
    <property type="match status" value="1"/>
</dbReference>
<dbReference type="Gene3D" id="3.30.800.10">
    <property type="entry name" value="Phosphatidylinositol Phosphate Kinase II Beta"/>
    <property type="match status" value="1"/>
</dbReference>
<feature type="compositionally biased region" description="Low complexity" evidence="2">
    <location>
        <begin position="278"/>
        <end position="289"/>
    </location>
</feature>
<dbReference type="AlphaFoldDB" id="A0A7M7K9E0"/>
<name>A0A7M7K9E0_VARDE</name>
<feature type="region of interest" description="Disordered" evidence="2">
    <location>
        <begin position="753"/>
        <end position="802"/>
    </location>
</feature>
<dbReference type="Gene3D" id="3.30.810.10">
    <property type="entry name" value="2-Layer Sandwich"/>
    <property type="match status" value="1"/>
</dbReference>
<dbReference type="SUPFAM" id="SSF56104">
    <property type="entry name" value="SAICAR synthase-like"/>
    <property type="match status" value="1"/>
</dbReference>
<evidence type="ECO:0000256" key="1">
    <source>
        <dbReference type="PROSITE-ProRule" id="PRU00781"/>
    </source>
</evidence>
<keyword evidence="5" id="KW-1185">Reference proteome</keyword>
<reference evidence="4" key="1">
    <citation type="submission" date="2021-01" db="UniProtKB">
        <authorList>
            <consortium name="EnsemblMetazoa"/>
        </authorList>
    </citation>
    <scope>IDENTIFICATION</scope>
</reference>
<dbReference type="EnsemblMetazoa" id="XM_022806632">
    <property type="protein sequence ID" value="XP_022662367"/>
    <property type="gene ID" value="LOC111250826"/>
</dbReference>
<keyword evidence="1" id="KW-0808">Transferase</keyword>
<keyword evidence="1" id="KW-0547">Nucleotide-binding</keyword>
<feature type="compositionally biased region" description="Basic and acidic residues" evidence="2">
    <location>
        <begin position="303"/>
        <end position="312"/>
    </location>
</feature>
<feature type="domain" description="PIPK" evidence="3">
    <location>
        <begin position="330"/>
        <end position="721"/>
    </location>
</feature>
<feature type="compositionally biased region" description="Polar residues" evidence="2">
    <location>
        <begin position="757"/>
        <end position="773"/>
    </location>
</feature>
<dbReference type="GeneID" id="111250826"/>